<organism evidence="1 2">
    <name type="scientific">Persea americana</name>
    <name type="common">Avocado</name>
    <dbReference type="NCBI Taxonomy" id="3435"/>
    <lineage>
        <taxon>Eukaryota</taxon>
        <taxon>Viridiplantae</taxon>
        <taxon>Streptophyta</taxon>
        <taxon>Embryophyta</taxon>
        <taxon>Tracheophyta</taxon>
        <taxon>Spermatophyta</taxon>
        <taxon>Magnoliopsida</taxon>
        <taxon>Magnoliidae</taxon>
        <taxon>Laurales</taxon>
        <taxon>Lauraceae</taxon>
        <taxon>Persea</taxon>
    </lineage>
</organism>
<name>A0ACC2KBJ3_PERAE</name>
<sequence>MWGLGSFFLSSPIHPRRFSIRDAGQQYAVQLDASLGSRASILGFEIGIWLSIIKIEDLKRIRLKGKSTLW</sequence>
<reference evidence="1 2" key="1">
    <citation type="journal article" date="2022" name="Hortic Res">
        <title>A haplotype resolved chromosomal level avocado genome allows analysis of novel avocado genes.</title>
        <authorList>
            <person name="Nath O."/>
            <person name="Fletcher S.J."/>
            <person name="Hayward A."/>
            <person name="Shaw L.M."/>
            <person name="Masouleh A.K."/>
            <person name="Furtado A."/>
            <person name="Henry R.J."/>
            <person name="Mitter N."/>
        </authorList>
    </citation>
    <scope>NUCLEOTIDE SEQUENCE [LARGE SCALE GENOMIC DNA]</scope>
    <source>
        <strain evidence="2">cv. Hass</strain>
    </source>
</reference>
<keyword evidence="2" id="KW-1185">Reference proteome</keyword>
<evidence type="ECO:0000313" key="1">
    <source>
        <dbReference type="EMBL" id="KAJ8618495.1"/>
    </source>
</evidence>
<proteinExistence type="predicted"/>
<comment type="caution">
    <text evidence="1">The sequence shown here is derived from an EMBL/GenBank/DDBJ whole genome shotgun (WGS) entry which is preliminary data.</text>
</comment>
<dbReference type="Proteomes" id="UP001234297">
    <property type="component" value="Chromosome 4"/>
</dbReference>
<evidence type="ECO:0000313" key="2">
    <source>
        <dbReference type="Proteomes" id="UP001234297"/>
    </source>
</evidence>
<accession>A0ACC2KBJ3</accession>
<dbReference type="EMBL" id="CM056812">
    <property type="protein sequence ID" value="KAJ8618495.1"/>
    <property type="molecule type" value="Genomic_DNA"/>
</dbReference>
<protein>
    <submittedName>
        <fullName evidence="1">Uncharacterized protein</fullName>
    </submittedName>
</protein>
<gene>
    <name evidence="1" type="ORF">MRB53_014681</name>
</gene>